<dbReference type="Gene3D" id="3.60.10.10">
    <property type="entry name" value="Endonuclease/exonuclease/phosphatase"/>
    <property type="match status" value="1"/>
</dbReference>
<dbReference type="Proteomes" id="UP001148838">
    <property type="component" value="Unassembled WGS sequence"/>
</dbReference>
<gene>
    <name evidence="1" type="ORF">ANN_13808</name>
</gene>
<reference evidence="1 2" key="1">
    <citation type="journal article" date="2022" name="Allergy">
        <title>Genome assembly and annotation of Periplaneta americana reveal a comprehensive cockroach allergen profile.</title>
        <authorList>
            <person name="Wang L."/>
            <person name="Xiong Q."/>
            <person name="Saelim N."/>
            <person name="Wang L."/>
            <person name="Nong W."/>
            <person name="Wan A.T."/>
            <person name="Shi M."/>
            <person name="Liu X."/>
            <person name="Cao Q."/>
            <person name="Hui J.H.L."/>
            <person name="Sookrung N."/>
            <person name="Leung T.F."/>
            <person name="Tungtrongchitr A."/>
            <person name="Tsui S.K.W."/>
        </authorList>
    </citation>
    <scope>NUCLEOTIDE SEQUENCE [LARGE SCALE GENOMIC DNA]</scope>
    <source>
        <strain evidence="1">PWHHKU_190912</strain>
    </source>
</reference>
<evidence type="ECO:0008006" key="3">
    <source>
        <dbReference type="Google" id="ProtNLM"/>
    </source>
</evidence>
<evidence type="ECO:0000313" key="1">
    <source>
        <dbReference type="EMBL" id="KAJ4437869.1"/>
    </source>
</evidence>
<name>A0ABQ8SVK0_PERAM</name>
<dbReference type="InterPro" id="IPR036691">
    <property type="entry name" value="Endo/exonu/phosph_ase_sf"/>
</dbReference>
<comment type="caution">
    <text evidence="1">The sequence shown here is derived from an EMBL/GenBank/DDBJ whole genome shotgun (WGS) entry which is preliminary data.</text>
</comment>
<organism evidence="1 2">
    <name type="scientific">Periplaneta americana</name>
    <name type="common">American cockroach</name>
    <name type="synonym">Blatta americana</name>
    <dbReference type="NCBI Taxonomy" id="6978"/>
    <lineage>
        <taxon>Eukaryota</taxon>
        <taxon>Metazoa</taxon>
        <taxon>Ecdysozoa</taxon>
        <taxon>Arthropoda</taxon>
        <taxon>Hexapoda</taxon>
        <taxon>Insecta</taxon>
        <taxon>Pterygota</taxon>
        <taxon>Neoptera</taxon>
        <taxon>Polyneoptera</taxon>
        <taxon>Dictyoptera</taxon>
        <taxon>Blattodea</taxon>
        <taxon>Blattoidea</taxon>
        <taxon>Blattidae</taxon>
        <taxon>Blattinae</taxon>
        <taxon>Periplaneta</taxon>
    </lineage>
</organism>
<dbReference type="EMBL" id="JAJSOF020000019">
    <property type="protein sequence ID" value="KAJ4437869.1"/>
    <property type="molecule type" value="Genomic_DNA"/>
</dbReference>
<keyword evidence="2" id="KW-1185">Reference proteome</keyword>
<sequence length="292" mass="34133">MTALRHVAPGQNIIIARDLNCRLDVASHRANELLDMMTEEGFTLANKADERTYFAHSGCSTIDLIFFKGPNISLNNYKVCYTADETPLKKHCPVVANFRIPKVENRVKITATKTSRQLNNQLLSQKTSEWREFENHIKENDIELAAITLEKTIQSAMVYNPERRAQKWFDKECYGKRRTTLQVLHTARSSRSPEDLRYYSQNRKEYKDLLKAKRKYMEQEETKMVEEAKKDPYIALRPRRAQSSGKMDIRIWEEHFSSILNIEKTTSAYEPITAGIHLAERTPSRWKRCTRQ</sequence>
<protein>
    <recommendedName>
        <fullName evidence="3">Endonuclease/exonuclease/phosphatase domain-containing protein</fullName>
    </recommendedName>
</protein>
<dbReference type="SUPFAM" id="SSF56219">
    <property type="entry name" value="DNase I-like"/>
    <property type="match status" value="1"/>
</dbReference>
<evidence type="ECO:0000313" key="2">
    <source>
        <dbReference type="Proteomes" id="UP001148838"/>
    </source>
</evidence>
<accession>A0ABQ8SVK0</accession>
<proteinExistence type="predicted"/>